<dbReference type="EMBL" id="AP025591">
    <property type="protein sequence ID" value="BDG04129.1"/>
    <property type="molecule type" value="Genomic_DNA"/>
</dbReference>
<name>A0ABN6MT47_9BACT</name>
<dbReference type="SUPFAM" id="SSF52540">
    <property type="entry name" value="P-loop containing nucleoside triphosphate hydrolases"/>
    <property type="match status" value="1"/>
</dbReference>
<organism evidence="5 6">
    <name type="scientific">Anaeromyxobacter oryzae</name>
    <dbReference type="NCBI Taxonomy" id="2918170"/>
    <lineage>
        <taxon>Bacteria</taxon>
        <taxon>Pseudomonadati</taxon>
        <taxon>Myxococcota</taxon>
        <taxon>Myxococcia</taxon>
        <taxon>Myxococcales</taxon>
        <taxon>Cystobacterineae</taxon>
        <taxon>Anaeromyxobacteraceae</taxon>
        <taxon>Anaeromyxobacter</taxon>
    </lineage>
</organism>
<dbReference type="InterPro" id="IPR017871">
    <property type="entry name" value="ABC_transporter-like_CS"/>
</dbReference>
<keyword evidence="1" id="KW-0813">Transport</keyword>
<dbReference type="InterPro" id="IPR003593">
    <property type="entry name" value="AAA+_ATPase"/>
</dbReference>
<evidence type="ECO:0000256" key="3">
    <source>
        <dbReference type="ARBA" id="ARBA00022840"/>
    </source>
</evidence>
<dbReference type="InterPro" id="IPR018632">
    <property type="entry name" value="AAA-associated_dom_C"/>
</dbReference>
<evidence type="ECO:0000256" key="1">
    <source>
        <dbReference type="ARBA" id="ARBA00022448"/>
    </source>
</evidence>
<keyword evidence="6" id="KW-1185">Reference proteome</keyword>
<evidence type="ECO:0000313" key="5">
    <source>
        <dbReference type="EMBL" id="BDG04129.1"/>
    </source>
</evidence>
<keyword evidence="2" id="KW-0547">Nucleotide-binding</keyword>
<dbReference type="PANTHER" id="PTHR42788">
    <property type="entry name" value="TAURINE IMPORT ATP-BINDING PROTEIN-RELATED"/>
    <property type="match status" value="1"/>
</dbReference>
<dbReference type="InterPro" id="IPR027417">
    <property type="entry name" value="P-loop_NTPase"/>
</dbReference>
<sequence length="442" mass="48070">MANPASAPAAIPVSPLCEMQGVSHWFQLPSGQRLEVLEDVSLAVNPGEVVALLGPSGCGKSTILRILAGLITPTRGQVRYRGAALDGLAPGVAIVFQSFALFPWMSVAENVRAVLTAARLPEEEVAARAADAIRMVGLSGFEEAYPRELSGGMKQRVGMARALSLRPEVLFMDEPFSQVDALTAEALRAEVLDIWAERESNPSSILLVSHDIKEVAFMADRIVVLGANPGRVRTIVSNTLPRPRDYRSPEVLALVDRLHDLITGHELPDVPAAAAAATEVLPQAGANEIVGLIEWLAARGGREDVFRIAAETNREFGHLLTIVKAAEMLDLVDTPKRLAVLTPEGRAFAAADPDGRKAHFRKKLLELRIFSDVRDALLEEPSHRLDRDFVLETIVLRMPAEDYERVFAVWVGWARYADLFAYDEDDGTVTLQEATAPAQTPA</sequence>
<dbReference type="Gene3D" id="3.40.50.300">
    <property type="entry name" value="P-loop containing nucleotide triphosphate hydrolases"/>
    <property type="match status" value="1"/>
</dbReference>
<feature type="domain" description="ABC transporter" evidence="4">
    <location>
        <begin position="19"/>
        <end position="252"/>
    </location>
</feature>
<dbReference type="Pfam" id="PF09821">
    <property type="entry name" value="AAA_assoc_C"/>
    <property type="match status" value="1"/>
</dbReference>
<dbReference type="PANTHER" id="PTHR42788:SF13">
    <property type="entry name" value="ALIPHATIC SULFONATES IMPORT ATP-BINDING PROTEIN SSUB"/>
    <property type="match status" value="1"/>
</dbReference>
<reference evidence="6" key="1">
    <citation type="journal article" date="2022" name="Int. J. Syst. Evol. Microbiol.">
        <title>Anaeromyxobacter oryzae sp. nov., Anaeromyxobacter diazotrophicus sp. nov. and Anaeromyxobacter paludicola sp. nov., isolated from paddy soils.</title>
        <authorList>
            <person name="Itoh H."/>
            <person name="Xu Z."/>
            <person name="Mise K."/>
            <person name="Masuda Y."/>
            <person name="Ushijima N."/>
            <person name="Hayakawa C."/>
            <person name="Shiratori Y."/>
            <person name="Senoo K."/>
        </authorList>
    </citation>
    <scope>NUCLEOTIDE SEQUENCE [LARGE SCALE GENOMIC DNA]</scope>
    <source>
        <strain evidence="6">Red232</strain>
    </source>
</reference>
<dbReference type="SMART" id="SM00382">
    <property type="entry name" value="AAA"/>
    <property type="match status" value="1"/>
</dbReference>
<accession>A0ABN6MT47</accession>
<dbReference type="RefSeq" id="WP_248352501.1">
    <property type="nucleotide sequence ID" value="NZ_AP025591.1"/>
</dbReference>
<dbReference type="Pfam" id="PF00005">
    <property type="entry name" value="ABC_tran"/>
    <property type="match status" value="1"/>
</dbReference>
<dbReference type="PROSITE" id="PS50893">
    <property type="entry name" value="ABC_TRANSPORTER_2"/>
    <property type="match status" value="1"/>
</dbReference>
<dbReference type="GO" id="GO:0005524">
    <property type="term" value="F:ATP binding"/>
    <property type="evidence" value="ECO:0007669"/>
    <property type="project" value="UniProtKB-KW"/>
</dbReference>
<dbReference type="InterPro" id="IPR050166">
    <property type="entry name" value="ABC_transporter_ATP-bind"/>
</dbReference>
<evidence type="ECO:0000313" key="6">
    <source>
        <dbReference type="Proteomes" id="UP001162891"/>
    </source>
</evidence>
<evidence type="ECO:0000259" key="4">
    <source>
        <dbReference type="PROSITE" id="PS50893"/>
    </source>
</evidence>
<dbReference type="Proteomes" id="UP001162891">
    <property type="component" value="Chromosome"/>
</dbReference>
<gene>
    <name evidence="5" type="ORF">AMOR_31250</name>
</gene>
<dbReference type="InterPro" id="IPR003439">
    <property type="entry name" value="ABC_transporter-like_ATP-bd"/>
</dbReference>
<dbReference type="CDD" id="cd03293">
    <property type="entry name" value="ABC_NrtD_SsuB_transporters"/>
    <property type="match status" value="1"/>
</dbReference>
<protein>
    <submittedName>
        <fullName evidence="5">ABC transporter ATP-binding protein</fullName>
    </submittedName>
</protein>
<keyword evidence="3 5" id="KW-0067">ATP-binding</keyword>
<proteinExistence type="predicted"/>
<dbReference type="PROSITE" id="PS00211">
    <property type="entry name" value="ABC_TRANSPORTER_1"/>
    <property type="match status" value="1"/>
</dbReference>
<evidence type="ECO:0000256" key="2">
    <source>
        <dbReference type="ARBA" id="ARBA00022741"/>
    </source>
</evidence>